<gene>
    <name evidence="1" type="ORF">S01H1_75181</name>
</gene>
<dbReference type="AlphaFoldDB" id="X0XW71"/>
<organism evidence="1">
    <name type="scientific">marine sediment metagenome</name>
    <dbReference type="NCBI Taxonomy" id="412755"/>
    <lineage>
        <taxon>unclassified sequences</taxon>
        <taxon>metagenomes</taxon>
        <taxon>ecological metagenomes</taxon>
    </lineage>
</organism>
<sequence length="125" mass="15145">MDNTSQKKVLEDKMHMFIGTWEGKHVDRGGKLLRTWIQNRSEDGTYSIIFFHHTEEGLYKSTQKGKWWIEGNRFYEIAPDVMKEPDIYQFEILSENEIRFRSILTDYEFIDKRIESFRDHTGVWF</sequence>
<protein>
    <recommendedName>
        <fullName evidence="2">DUF1579 domain-containing protein</fullName>
    </recommendedName>
</protein>
<name>X0XW71_9ZZZZ</name>
<comment type="caution">
    <text evidence="1">The sequence shown here is derived from an EMBL/GenBank/DDBJ whole genome shotgun (WGS) entry which is preliminary data.</text>
</comment>
<evidence type="ECO:0008006" key="2">
    <source>
        <dbReference type="Google" id="ProtNLM"/>
    </source>
</evidence>
<reference evidence="1" key="1">
    <citation type="journal article" date="2014" name="Front. Microbiol.">
        <title>High frequency of phylogenetically diverse reductive dehalogenase-homologous genes in deep subseafloor sedimentary metagenomes.</title>
        <authorList>
            <person name="Kawai M."/>
            <person name="Futagami T."/>
            <person name="Toyoda A."/>
            <person name="Takaki Y."/>
            <person name="Nishi S."/>
            <person name="Hori S."/>
            <person name="Arai W."/>
            <person name="Tsubouchi T."/>
            <person name="Morono Y."/>
            <person name="Uchiyama I."/>
            <person name="Ito T."/>
            <person name="Fujiyama A."/>
            <person name="Inagaki F."/>
            <person name="Takami H."/>
        </authorList>
    </citation>
    <scope>NUCLEOTIDE SEQUENCE</scope>
    <source>
        <strain evidence="1">Expedition CK06-06</strain>
    </source>
</reference>
<proteinExistence type="predicted"/>
<accession>X0XW71</accession>
<evidence type="ECO:0000313" key="1">
    <source>
        <dbReference type="EMBL" id="GAG47599.1"/>
    </source>
</evidence>
<dbReference type="EMBL" id="BARS01050345">
    <property type="protein sequence ID" value="GAG47599.1"/>
    <property type="molecule type" value="Genomic_DNA"/>
</dbReference>